<reference evidence="2" key="1">
    <citation type="submission" date="2022-11" db="UniProtKB">
        <authorList>
            <consortium name="WormBaseParasite"/>
        </authorList>
    </citation>
    <scope>IDENTIFICATION</scope>
</reference>
<evidence type="ECO:0000313" key="2">
    <source>
        <dbReference type="WBParaSite" id="nRc.2.0.1.t28115-RA"/>
    </source>
</evidence>
<organism evidence="1 2">
    <name type="scientific">Romanomermis culicivorax</name>
    <name type="common">Nematode worm</name>
    <dbReference type="NCBI Taxonomy" id="13658"/>
    <lineage>
        <taxon>Eukaryota</taxon>
        <taxon>Metazoa</taxon>
        <taxon>Ecdysozoa</taxon>
        <taxon>Nematoda</taxon>
        <taxon>Enoplea</taxon>
        <taxon>Dorylaimia</taxon>
        <taxon>Mermithida</taxon>
        <taxon>Mermithoidea</taxon>
        <taxon>Mermithidae</taxon>
        <taxon>Romanomermis</taxon>
    </lineage>
</organism>
<name>A0A915JPH7_ROMCU</name>
<evidence type="ECO:0000313" key="1">
    <source>
        <dbReference type="Proteomes" id="UP000887565"/>
    </source>
</evidence>
<sequence>MFQRKSQCTALKASAALKFTETITEKLFHMGLFLNNMWKKVELLSHWNESTHVFPAEVAEHIIAFYTVYRCRANKVQSALKKILVAPRKVIQIK</sequence>
<keyword evidence="1" id="KW-1185">Reference proteome</keyword>
<proteinExistence type="predicted"/>
<dbReference type="AlphaFoldDB" id="A0A915JPH7"/>
<dbReference type="WBParaSite" id="nRc.2.0.1.t28115-RA">
    <property type="protein sequence ID" value="nRc.2.0.1.t28115-RA"/>
    <property type="gene ID" value="nRc.2.0.1.g28115"/>
</dbReference>
<accession>A0A915JPH7</accession>
<protein>
    <submittedName>
        <fullName evidence="2">Transposase</fullName>
    </submittedName>
</protein>
<dbReference type="Proteomes" id="UP000887565">
    <property type="component" value="Unplaced"/>
</dbReference>